<feature type="compositionally biased region" description="Low complexity" evidence="1">
    <location>
        <begin position="9"/>
        <end position="24"/>
    </location>
</feature>
<dbReference type="Proteomes" id="UP000327044">
    <property type="component" value="Unassembled WGS sequence"/>
</dbReference>
<gene>
    <name evidence="2" type="ORF">PPYR_01549</name>
</gene>
<name>A0A5N4B4M8_PHOPY</name>
<evidence type="ECO:0000256" key="1">
    <source>
        <dbReference type="SAM" id="MobiDB-lite"/>
    </source>
</evidence>
<comment type="caution">
    <text evidence="2">The sequence shown here is derived from an EMBL/GenBank/DDBJ whole genome shotgun (WGS) entry which is preliminary data.</text>
</comment>
<organism evidence="2 3">
    <name type="scientific">Photinus pyralis</name>
    <name type="common">Common eastern firefly</name>
    <name type="synonym">Lampyris pyralis</name>
    <dbReference type="NCBI Taxonomy" id="7054"/>
    <lineage>
        <taxon>Eukaryota</taxon>
        <taxon>Metazoa</taxon>
        <taxon>Ecdysozoa</taxon>
        <taxon>Arthropoda</taxon>
        <taxon>Hexapoda</taxon>
        <taxon>Insecta</taxon>
        <taxon>Pterygota</taxon>
        <taxon>Neoptera</taxon>
        <taxon>Endopterygota</taxon>
        <taxon>Coleoptera</taxon>
        <taxon>Polyphaga</taxon>
        <taxon>Elateriformia</taxon>
        <taxon>Elateroidea</taxon>
        <taxon>Lampyridae</taxon>
        <taxon>Lampyrinae</taxon>
        <taxon>Photinus</taxon>
    </lineage>
</organism>
<feature type="region of interest" description="Disordered" evidence="1">
    <location>
        <begin position="1"/>
        <end position="27"/>
    </location>
</feature>
<evidence type="ECO:0000313" key="3">
    <source>
        <dbReference type="Proteomes" id="UP000327044"/>
    </source>
</evidence>
<sequence>MDTARKMPKLSLSMKKKLPPASKSVPPKRVNIISDVTVLPRKDPRLASHPKPPPPALVKIVDNGTIPPPPPLLDDQYSIITINSDDEIGGAQVTKLRTEPVVEDQLAKLLEELEGGTQPTQTRMYAPLIRSPSPPTAEAAPNVAKISEYTTTMRIIKSPGGKSLQNMMQVYGVGTAQYPQADDWAMGGSPATPRQVAEATYARLLKLVPVYEAKGISARNRVEQLVSELEAAR</sequence>
<protein>
    <submittedName>
        <fullName evidence="2">Uncharacterized protein</fullName>
    </submittedName>
</protein>
<dbReference type="InParanoid" id="A0A5N4B4M8"/>
<keyword evidence="3" id="KW-1185">Reference proteome</keyword>
<evidence type="ECO:0000313" key="2">
    <source>
        <dbReference type="EMBL" id="KAB0804579.1"/>
    </source>
</evidence>
<reference evidence="2 3" key="1">
    <citation type="journal article" date="2018" name="Elife">
        <title>Firefly genomes illuminate parallel origins of bioluminescence in beetles.</title>
        <authorList>
            <person name="Fallon T.R."/>
            <person name="Lower S.E."/>
            <person name="Chang C.H."/>
            <person name="Bessho-Uehara M."/>
            <person name="Martin G.J."/>
            <person name="Bewick A.J."/>
            <person name="Behringer M."/>
            <person name="Debat H.J."/>
            <person name="Wong I."/>
            <person name="Day J.C."/>
            <person name="Suvorov A."/>
            <person name="Silva C.J."/>
            <person name="Stanger-Hall K.F."/>
            <person name="Hall D.W."/>
            <person name="Schmitz R.J."/>
            <person name="Nelson D.R."/>
            <person name="Lewis S.M."/>
            <person name="Shigenobu S."/>
            <person name="Bybee S.M."/>
            <person name="Larracuente A.M."/>
            <person name="Oba Y."/>
            <person name="Weng J.K."/>
        </authorList>
    </citation>
    <scope>NUCLEOTIDE SEQUENCE [LARGE SCALE GENOMIC DNA]</scope>
    <source>
        <strain evidence="2">1611_PpyrPB1</strain>
        <tissue evidence="2">Whole body</tissue>
    </source>
</reference>
<dbReference type="EMBL" id="VVIM01000001">
    <property type="protein sequence ID" value="KAB0804579.1"/>
    <property type="molecule type" value="Genomic_DNA"/>
</dbReference>
<accession>A0A5N4B4M8</accession>
<dbReference type="AlphaFoldDB" id="A0A5N4B4M8"/>
<proteinExistence type="predicted"/>